<dbReference type="Proteomes" id="UP000655588">
    <property type="component" value="Unassembled WGS sequence"/>
</dbReference>
<name>A0A833SBK3_9HYME</name>
<accession>A0A833SBK3</accession>
<proteinExistence type="predicted"/>
<evidence type="ECO:0000313" key="1">
    <source>
        <dbReference type="EMBL" id="KAF3426337.1"/>
    </source>
</evidence>
<evidence type="ECO:0000313" key="2">
    <source>
        <dbReference type="Proteomes" id="UP000655588"/>
    </source>
</evidence>
<protein>
    <submittedName>
        <fullName evidence="1">Uncharacterized protein</fullName>
    </submittedName>
</protein>
<sequence length="80" mass="9644">MKQTYANWQYSQFAFQEKEEETSICAYDYTACNFSHKTQTGAVLDLGSFMVRWHYFGTKMPTMRKVKSVYKYICTYVFWE</sequence>
<dbReference type="AlphaFoldDB" id="A0A833SBK3"/>
<dbReference type="EMBL" id="WNWW01000326">
    <property type="protein sequence ID" value="KAF3426337.1"/>
    <property type="molecule type" value="Genomic_DNA"/>
</dbReference>
<reference evidence="1" key="1">
    <citation type="submission" date="2019-11" db="EMBL/GenBank/DDBJ databases">
        <title>The nuclear and mitochondrial genomes of Frieseomelitta varia - a highly eusocial stingless bee (Meliponini) with a permanently sterile worker caste.</title>
        <authorList>
            <person name="Freitas F.C.P."/>
            <person name="Lourenco A.P."/>
            <person name="Nunes F.M.F."/>
            <person name="Paschoal A.R."/>
            <person name="Abreu F.C.P."/>
            <person name="Barbin F.O."/>
            <person name="Bataglia L."/>
            <person name="Cardoso-Junior C.A.M."/>
            <person name="Cervoni M.S."/>
            <person name="Silva S.R."/>
            <person name="Dalarmi F."/>
            <person name="Del Lama M.A."/>
            <person name="Depintor T.S."/>
            <person name="Ferreira K.M."/>
            <person name="Goria P.S."/>
            <person name="Jaskot M.C."/>
            <person name="Lago D.C."/>
            <person name="Luna-Lucena D."/>
            <person name="Moda L.M."/>
            <person name="Nascimento L."/>
            <person name="Pedrino M."/>
            <person name="Rabico F.O."/>
            <person name="Sanches F.C."/>
            <person name="Santos D.E."/>
            <person name="Santos C.G."/>
            <person name="Vieira J."/>
            <person name="Lopes T.F."/>
            <person name="Barchuk A.R."/>
            <person name="Hartfelder K."/>
            <person name="Simoes Z.L.P."/>
            <person name="Bitondi M.M.G."/>
            <person name="Pinheiro D.G."/>
        </authorList>
    </citation>
    <scope>NUCLEOTIDE SEQUENCE</scope>
    <source>
        <strain evidence="1">USP_RPSP 00005682</strain>
        <tissue evidence="1">Whole individual</tissue>
    </source>
</reference>
<keyword evidence="2" id="KW-1185">Reference proteome</keyword>
<gene>
    <name evidence="1" type="ORF">E2986_13504</name>
</gene>
<organism evidence="1 2">
    <name type="scientific">Frieseomelitta varia</name>
    <dbReference type="NCBI Taxonomy" id="561572"/>
    <lineage>
        <taxon>Eukaryota</taxon>
        <taxon>Metazoa</taxon>
        <taxon>Ecdysozoa</taxon>
        <taxon>Arthropoda</taxon>
        <taxon>Hexapoda</taxon>
        <taxon>Insecta</taxon>
        <taxon>Pterygota</taxon>
        <taxon>Neoptera</taxon>
        <taxon>Endopterygota</taxon>
        <taxon>Hymenoptera</taxon>
        <taxon>Apocrita</taxon>
        <taxon>Aculeata</taxon>
        <taxon>Apoidea</taxon>
        <taxon>Anthophila</taxon>
        <taxon>Apidae</taxon>
        <taxon>Frieseomelitta</taxon>
    </lineage>
</organism>
<comment type="caution">
    <text evidence="1">The sequence shown here is derived from an EMBL/GenBank/DDBJ whole genome shotgun (WGS) entry which is preliminary data.</text>
</comment>